<name>A0A3A1Y3T5_9GAMM</name>
<gene>
    <name evidence="1" type="ORF">CJP74_05550</name>
</gene>
<reference evidence="1 2" key="1">
    <citation type="submission" date="2017-08" db="EMBL/GenBank/DDBJ databases">
        <title>Reclassification of Bisgaard taxon 37 and 44.</title>
        <authorList>
            <person name="Christensen H."/>
        </authorList>
    </citation>
    <scope>NUCLEOTIDE SEQUENCE [LARGE SCALE GENOMIC DNA]</scope>
    <source>
        <strain evidence="1 2">B96_4</strain>
    </source>
</reference>
<accession>A0A3A1Y3T5</accession>
<evidence type="ECO:0000313" key="2">
    <source>
        <dbReference type="Proteomes" id="UP000266258"/>
    </source>
</evidence>
<dbReference type="EMBL" id="NRJH01000046">
    <property type="protein sequence ID" value="RIY32111.1"/>
    <property type="molecule type" value="Genomic_DNA"/>
</dbReference>
<sequence>MKMVTVMNFSPRSILTSTSVAKEQMSCNMDLEAWGNMESHFGAGDCKKYATTNVYGTWVPELI</sequence>
<dbReference type="RefSeq" id="WP_119497291.1">
    <property type="nucleotide sequence ID" value="NZ_NRJH01000046.1"/>
</dbReference>
<dbReference type="AlphaFoldDB" id="A0A3A1Y3T5"/>
<protein>
    <submittedName>
        <fullName evidence="1">Uncharacterized protein</fullName>
    </submittedName>
</protein>
<dbReference type="Proteomes" id="UP000266258">
    <property type="component" value="Unassembled WGS sequence"/>
</dbReference>
<comment type="caution">
    <text evidence="1">The sequence shown here is derived from an EMBL/GenBank/DDBJ whole genome shotgun (WGS) entry which is preliminary data.</text>
</comment>
<proteinExistence type="predicted"/>
<evidence type="ECO:0000313" key="1">
    <source>
        <dbReference type="EMBL" id="RIY32111.1"/>
    </source>
</evidence>
<keyword evidence="2" id="KW-1185">Reference proteome</keyword>
<organism evidence="1 2">
    <name type="scientific">Psittacicella melopsittaci</name>
    <dbReference type="NCBI Taxonomy" id="2028576"/>
    <lineage>
        <taxon>Bacteria</taxon>
        <taxon>Pseudomonadati</taxon>
        <taxon>Pseudomonadota</taxon>
        <taxon>Gammaproteobacteria</taxon>
        <taxon>Pasteurellales</taxon>
        <taxon>Psittacicellaceae</taxon>
        <taxon>Psittacicella</taxon>
    </lineage>
</organism>